<dbReference type="Pfam" id="PF00571">
    <property type="entry name" value="CBS"/>
    <property type="match status" value="2"/>
</dbReference>
<evidence type="ECO:0000313" key="6">
    <source>
        <dbReference type="Proteomes" id="UP000286268"/>
    </source>
</evidence>
<protein>
    <submittedName>
        <fullName evidence="5">CBS domain-containing protein</fullName>
    </submittedName>
</protein>
<dbReference type="SMART" id="SM00116">
    <property type="entry name" value="CBS"/>
    <property type="match status" value="2"/>
</dbReference>
<evidence type="ECO:0000259" key="4">
    <source>
        <dbReference type="PROSITE" id="PS51371"/>
    </source>
</evidence>
<proteinExistence type="predicted"/>
<dbReference type="KEGG" id="cmah:C1I91_03415"/>
<feature type="domain" description="CBS" evidence="4">
    <location>
        <begin position="7"/>
        <end position="63"/>
    </location>
</feature>
<feature type="region of interest" description="Disordered" evidence="3">
    <location>
        <begin position="121"/>
        <end position="142"/>
    </location>
</feature>
<evidence type="ECO:0000256" key="3">
    <source>
        <dbReference type="SAM" id="MobiDB-lite"/>
    </source>
</evidence>
<dbReference type="PROSITE" id="PS51371">
    <property type="entry name" value="CBS"/>
    <property type="match status" value="2"/>
</dbReference>
<dbReference type="PANTHER" id="PTHR43080">
    <property type="entry name" value="CBS DOMAIN-CONTAINING PROTEIN CBSX3, MITOCHONDRIAL"/>
    <property type="match status" value="1"/>
</dbReference>
<dbReference type="InterPro" id="IPR000644">
    <property type="entry name" value="CBS_dom"/>
</dbReference>
<sequence>MKARDIMSKSLVSVAPNDTVERAAILMKEYNIGSIPVCSGDRLVGIVTDRDITLRAVSSGADTTHETVNSVMTNNPVTASPDMSVEDISRIMSQQQIRRIPIVENERVVGIVALGDLATEPKADEKAGHSLSDISQPGNSGF</sequence>
<dbReference type="EMBL" id="CP025746">
    <property type="protein sequence ID" value="QAA30780.1"/>
    <property type="molecule type" value="Genomic_DNA"/>
</dbReference>
<dbReference type="Gene3D" id="3.10.580.10">
    <property type="entry name" value="CBS-domain"/>
    <property type="match status" value="1"/>
</dbReference>
<dbReference type="OrthoDB" id="9802114at2"/>
<name>A0A410DP02_9CLOT</name>
<dbReference type="InterPro" id="IPR046342">
    <property type="entry name" value="CBS_dom_sf"/>
</dbReference>
<dbReference type="Proteomes" id="UP000286268">
    <property type="component" value="Chromosome"/>
</dbReference>
<evidence type="ECO:0000256" key="1">
    <source>
        <dbReference type="ARBA" id="ARBA00023122"/>
    </source>
</evidence>
<dbReference type="CDD" id="cd04622">
    <property type="entry name" value="CBS_pair_HRP1_like"/>
    <property type="match status" value="1"/>
</dbReference>
<evidence type="ECO:0000256" key="2">
    <source>
        <dbReference type="PROSITE-ProRule" id="PRU00703"/>
    </source>
</evidence>
<reference evidence="5 6" key="1">
    <citation type="submission" date="2018-01" db="EMBL/GenBank/DDBJ databases">
        <title>Genome Sequencing and Assembly of Anaerobacter polyendosporus strain CT4.</title>
        <authorList>
            <person name="Tachaapaikoon C."/>
            <person name="Sutheeworapong S."/>
            <person name="Jenjaroenpun P."/>
            <person name="Wongsurawat T."/>
            <person name="Nookeaw I."/>
            <person name="Cheawchanlertfa P."/>
            <person name="Kosugi A."/>
            <person name="Cheevadhanarak S."/>
            <person name="Ratanakhanokchai K."/>
        </authorList>
    </citation>
    <scope>NUCLEOTIDE SEQUENCE [LARGE SCALE GENOMIC DNA]</scope>
    <source>
        <strain evidence="5 6">CT4</strain>
    </source>
</reference>
<keyword evidence="6" id="KW-1185">Reference proteome</keyword>
<keyword evidence="1 2" id="KW-0129">CBS domain</keyword>
<gene>
    <name evidence="5" type="ORF">C1I91_03415</name>
</gene>
<organism evidence="5 6">
    <name type="scientific">Clostridium manihotivorum</name>
    <dbReference type="NCBI Taxonomy" id="2320868"/>
    <lineage>
        <taxon>Bacteria</taxon>
        <taxon>Bacillati</taxon>
        <taxon>Bacillota</taxon>
        <taxon>Clostridia</taxon>
        <taxon>Eubacteriales</taxon>
        <taxon>Clostridiaceae</taxon>
        <taxon>Clostridium</taxon>
    </lineage>
</organism>
<feature type="compositionally biased region" description="Polar residues" evidence="3">
    <location>
        <begin position="132"/>
        <end position="142"/>
    </location>
</feature>
<dbReference type="RefSeq" id="WP_128211232.1">
    <property type="nucleotide sequence ID" value="NZ_CP025746.1"/>
</dbReference>
<feature type="domain" description="CBS" evidence="4">
    <location>
        <begin position="72"/>
        <end position="131"/>
    </location>
</feature>
<dbReference type="AlphaFoldDB" id="A0A410DP02"/>
<dbReference type="SUPFAM" id="SSF54631">
    <property type="entry name" value="CBS-domain pair"/>
    <property type="match status" value="1"/>
</dbReference>
<dbReference type="InterPro" id="IPR051257">
    <property type="entry name" value="Diverse_CBS-Domain"/>
</dbReference>
<evidence type="ECO:0000313" key="5">
    <source>
        <dbReference type="EMBL" id="QAA30780.1"/>
    </source>
</evidence>
<accession>A0A410DP02</accession>
<dbReference type="PANTHER" id="PTHR43080:SF2">
    <property type="entry name" value="CBS DOMAIN-CONTAINING PROTEIN"/>
    <property type="match status" value="1"/>
</dbReference>